<keyword evidence="3" id="KW-1185">Reference proteome</keyword>
<accession>A0A0P0Y6N0</accession>
<dbReference type="AlphaFoldDB" id="A0A0P0Y6N0"/>
<proteinExistence type="predicted"/>
<gene>
    <name evidence="2" type="ordered locus">Os12g0124600</name>
    <name evidence="2" type="ORF">OSNPB_120124600</name>
</gene>
<evidence type="ECO:0000313" key="2">
    <source>
        <dbReference type="EMBL" id="BAT15683.1"/>
    </source>
</evidence>
<feature type="region of interest" description="Disordered" evidence="1">
    <location>
        <begin position="1"/>
        <end position="20"/>
    </location>
</feature>
<dbReference type="PaxDb" id="39947-A0A0P0Y6N0"/>
<dbReference type="EMBL" id="AP014968">
    <property type="protein sequence ID" value="BAT15683.1"/>
    <property type="molecule type" value="Genomic_DNA"/>
</dbReference>
<evidence type="ECO:0000256" key="1">
    <source>
        <dbReference type="SAM" id="MobiDB-lite"/>
    </source>
</evidence>
<reference evidence="2 3" key="2">
    <citation type="journal article" date="2013" name="Plant Cell Physiol.">
        <title>Rice Annotation Project Database (RAP-DB): an integrative and interactive database for rice genomics.</title>
        <authorList>
            <person name="Sakai H."/>
            <person name="Lee S.S."/>
            <person name="Tanaka T."/>
            <person name="Numa H."/>
            <person name="Kim J."/>
            <person name="Kawahara Y."/>
            <person name="Wakimoto H."/>
            <person name="Yang C.C."/>
            <person name="Iwamoto M."/>
            <person name="Abe T."/>
            <person name="Yamada Y."/>
            <person name="Muto A."/>
            <person name="Inokuchi H."/>
            <person name="Ikemura T."/>
            <person name="Matsumoto T."/>
            <person name="Sasaki T."/>
            <person name="Itoh T."/>
        </authorList>
    </citation>
    <scope>NUCLEOTIDE SEQUENCE [LARGE SCALE GENOMIC DNA]</scope>
    <source>
        <strain evidence="3">cv. Nipponbare</strain>
    </source>
</reference>
<dbReference type="Proteomes" id="UP000059680">
    <property type="component" value="Chromosome 12"/>
</dbReference>
<reference evidence="2 3" key="3">
    <citation type="journal article" date="2013" name="Rice">
        <title>Improvement of the Oryza sativa Nipponbare reference genome using next generation sequence and optical map data.</title>
        <authorList>
            <person name="Kawahara Y."/>
            <person name="de la Bastide M."/>
            <person name="Hamilton J.P."/>
            <person name="Kanamori H."/>
            <person name="McCombie W.R."/>
            <person name="Ouyang S."/>
            <person name="Schwartz D.C."/>
            <person name="Tanaka T."/>
            <person name="Wu J."/>
            <person name="Zhou S."/>
            <person name="Childs K.L."/>
            <person name="Davidson R.M."/>
            <person name="Lin H."/>
            <person name="Quesada-Ocampo L."/>
            <person name="Vaillancourt B."/>
            <person name="Sakai H."/>
            <person name="Lee S.S."/>
            <person name="Kim J."/>
            <person name="Numa H."/>
            <person name="Itoh T."/>
            <person name="Buell C.R."/>
            <person name="Matsumoto T."/>
        </authorList>
    </citation>
    <scope>NUCLEOTIDE SEQUENCE [LARGE SCALE GENOMIC DNA]</scope>
    <source>
        <strain evidence="3">cv. Nipponbare</strain>
    </source>
</reference>
<protein>
    <submittedName>
        <fullName evidence="2">Os12g0124600 protein</fullName>
    </submittedName>
</protein>
<dbReference type="InParanoid" id="A0A0P0Y6N0"/>
<reference evidence="3" key="1">
    <citation type="journal article" date="2005" name="Nature">
        <title>The map-based sequence of the rice genome.</title>
        <authorList>
            <consortium name="International rice genome sequencing project (IRGSP)"/>
            <person name="Matsumoto T."/>
            <person name="Wu J."/>
            <person name="Kanamori H."/>
            <person name="Katayose Y."/>
            <person name="Fujisawa M."/>
            <person name="Namiki N."/>
            <person name="Mizuno H."/>
            <person name="Yamamoto K."/>
            <person name="Antonio B.A."/>
            <person name="Baba T."/>
            <person name="Sakata K."/>
            <person name="Nagamura Y."/>
            <person name="Aoki H."/>
            <person name="Arikawa K."/>
            <person name="Arita K."/>
            <person name="Bito T."/>
            <person name="Chiden Y."/>
            <person name="Fujitsuka N."/>
            <person name="Fukunaka R."/>
            <person name="Hamada M."/>
            <person name="Harada C."/>
            <person name="Hayashi A."/>
            <person name="Hijishita S."/>
            <person name="Honda M."/>
            <person name="Hosokawa S."/>
            <person name="Ichikawa Y."/>
            <person name="Idonuma A."/>
            <person name="Iijima M."/>
            <person name="Ikeda M."/>
            <person name="Ikeno M."/>
            <person name="Ito K."/>
            <person name="Ito S."/>
            <person name="Ito T."/>
            <person name="Ito Y."/>
            <person name="Ito Y."/>
            <person name="Iwabuchi A."/>
            <person name="Kamiya K."/>
            <person name="Karasawa W."/>
            <person name="Kurita K."/>
            <person name="Katagiri S."/>
            <person name="Kikuta A."/>
            <person name="Kobayashi H."/>
            <person name="Kobayashi N."/>
            <person name="Machita K."/>
            <person name="Maehara T."/>
            <person name="Masukawa M."/>
            <person name="Mizubayashi T."/>
            <person name="Mukai Y."/>
            <person name="Nagasaki H."/>
            <person name="Nagata Y."/>
            <person name="Naito S."/>
            <person name="Nakashima M."/>
            <person name="Nakama Y."/>
            <person name="Nakamichi Y."/>
            <person name="Nakamura M."/>
            <person name="Meguro A."/>
            <person name="Negishi M."/>
            <person name="Ohta I."/>
            <person name="Ohta T."/>
            <person name="Okamoto M."/>
            <person name="Ono N."/>
            <person name="Saji S."/>
            <person name="Sakaguchi M."/>
            <person name="Sakai K."/>
            <person name="Shibata M."/>
            <person name="Shimokawa T."/>
            <person name="Song J."/>
            <person name="Takazaki Y."/>
            <person name="Terasawa K."/>
            <person name="Tsugane M."/>
            <person name="Tsuji K."/>
            <person name="Ueda S."/>
            <person name="Waki K."/>
            <person name="Yamagata H."/>
            <person name="Yamamoto M."/>
            <person name="Yamamoto S."/>
            <person name="Yamane H."/>
            <person name="Yoshiki S."/>
            <person name="Yoshihara R."/>
            <person name="Yukawa K."/>
            <person name="Zhong H."/>
            <person name="Yano M."/>
            <person name="Yuan Q."/>
            <person name="Ouyang S."/>
            <person name="Liu J."/>
            <person name="Jones K.M."/>
            <person name="Gansberger K."/>
            <person name="Moffat K."/>
            <person name="Hill J."/>
            <person name="Bera J."/>
            <person name="Fadrosh D."/>
            <person name="Jin S."/>
            <person name="Johri S."/>
            <person name="Kim M."/>
            <person name="Overton L."/>
            <person name="Reardon M."/>
            <person name="Tsitrin T."/>
            <person name="Vuong H."/>
            <person name="Weaver B."/>
            <person name="Ciecko A."/>
            <person name="Tallon L."/>
            <person name="Jackson J."/>
            <person name="Pai G."/>
            <person name="Aken S.V."/>
            <person name="Utterback T."/>
            <person name="Reidmuller S."/>
            <person name="Feldblyum T."/>
            <person name="Hsiao J."/>
            <person name="Zismann V."/>
            <person name="Iobst S."/>
            <person name="de Vazeille A.R."/>
            <person name="Buell C.R."/>
            <person name="Ying K."/>
            <person name="Li Y."/>
            <person name="Lu T."/>
            <person name="Huang Y."/>
            <person name="Zhao Q."/>
            <person name="Feng Q."/>
            <person name="Zhang L."/>
            <person name="Zhu J."/>
            <person name="Weng Q."/>
            <person name="Mu J."/>
            <person name="Lu Y."/>
            <person name="Fan D."/>
            <person name="Liu Y."/>
            <person name="Guan J."/>
            <person name="Zhang Y."/>
            <person name="Yu S."/>
            <person name="Liu X."/>
            <person name="Zhang Y."/>
            <person name="Hong G."/>
            <person name="Han B."/>
            <person name="Choisne N."/>
            <person name="Demange N."/>
            <person name="Orjeda G."/>
            <person name="Samain S."/>
            <person name="Cattolico L."/>
            <person name="Pelletier E."/>
            <person name="Couloux A."/>
            <person name="Segurens B."/>
            <person name="Wincker P."/>
            <person name="D'Hont A."/>
            <person name="Scarpelli C."/>
            <person name="Weissenbach J."/>
            <person name="Salanoubat M."/>
            <person name="Quetier F."/>
            <person name="Yu Y."/>
            <person name="Kim H.R."/>
            <person name="Rambo T."/>
            <person name="Currie J."/>
            <person name="Collura K."/>
            <person name="Luo M."/>
            <person name="Yang T."/>
            <person name="Ammiraju J.S.S."/>
            <person name="Engler F."/>
            <person name="Soderlund C."/>
            <person name="Wing R.A."/>
            <person name="Palmer L.E."/>
            <person name="de la Bastide M."/>
            <person name="Spiegel L."/>
            <person name="Nascimento L."/>
            <person name="Zutavern T."/>
            <person name="O'Shaughnessy A."/>
            <person name="Dike S."/>
            <person name="Dedhia N."/>
            <person name="Preston R."/>
            <person name="Balija V."/>
            <person name="McCombie W.R."/>
            <person name="Chow T."/>
            <person name="Chen H."/>
            <person name="Chung M."/>
            <person name="Chen C."/>
            <person name="Shaw J."/>
            <person name="Wu H."/>
            <person name="Hsiao K."/>
            <person name="Chao Y."/>
            <person name="Chu M."/>
            <person name="Cheng C."/>
            <person name="Hour A."/>
            <person name="Lee P."/>
            <person name="Lin S."/>
            <person name="Lin Y."/>
            <person name="Liou J."/>
            <person name="Liu S."/>
            <person name="Hsing Y."/>
            <person name="Raghuvanshi S."/>
            <person name="Mohanty A."/>
            <person name="Bharti A.K."/>
            <person name="Gaur A."/>
            <person name="Gupta V."/>
            <person name="Kumar D."/>
            <person name="Ravi V."/>
            <person name="Vij S."/>
            <person name="Kapur A."/>
            <person name="Khurana P."/>
            <person name="Khurana P."/>
            <person name="Khurana J.P."/>
            <person name="Tyagi A.K."/>
            <person name="Gaikwad K."/>
            <person name="Singh A."/>
            <person name="Dalal V."/>
            <person name="Srivastava S."/>
            <person name="Dixit A."/>
            <person name="Pal A.K."/>
            <person name="Ghazi I.A."/>
            <person name="Yadav M."/>
            <person name="Pandit A."/>
            <person name="Bhargava A."/>
            <person name="Sureshbabu K."/>
            <person name="Batra K."/>
            <person name="Sharma T.R."/>
            <person name="Mohapatra T."/>
            <person name="Singh N.K."/>
            <person name="Messing J."/>
            <person name="Nelson A.B."/>
            <person name="Fuks G."/>
            <person name="Kavchok S."/>
            <person name="Keizer G."/>
            <person name="Linton E."/>
            <person name="Llaca V."/>
            <person name="Song R."/>
            <person name="Tanyolac B."/>
            <person name="Young S."/>
            <person name="Ho-Il K."/>
            <person name="Hahn J.H."/>
            <person name="Sangsakoo G."/>
            <person name="Vanavichit A."/>
            <person name="de Mattos Luiz.A.T."/>
            <person name="Zimmer P.D."/>
            <person name="Malone G."/>
            <person name="Dellagostin O."/>
            <person name="de Oliveira A.C."/>
            <person name="Bevan M."/>
            <person name="Bancroft I."/>
            <person name="Minx P."/>
            <person name="Cordum H."/>
            <person name="Wilson R."/>
            <person name="Cheng Z."/>
            <person name="Jin W."/>
            <person name="Jiang J."/>
            <person name="Leong S.A."/>
            <person name="Iwama H."/>
            <person name="Gojobori T."/>
            <person name="Itoh T."/>
            <person name="Niimura Y."/>
            <person name="Fujii Y."/>
            <person name="Habara T."/>
            <person name="Sakai H."/>
            <person name="Sato Y."/>
            <person name="Wilson G."/>
            <person name="Kumar K."/>
            <person name="McCouch S."/>
            <person name="Juretic N."/>
            <person name="Hoen D."/>
            <person name="Wright S."/>
            <person name="Bruskiewich R."/>
            <person name="Bureau T."/>
            <person name="Miyao A."/>
            <person name="Hirochika H."/>
            <person name="Nishikawa T."/>
            <person name="Kadowaki K."/>
            <person name="Sugiura M."/>
            <person name="Burr B."/>
            <person name="Sasaki T."/>
        </authorList>
    </citation>
    <scope>NUCLEOTIDE SEQUENCE [LARGE SCALE GENOMIC DNA]</scope>
    <source>
        <strain evidence="3">cv. Nipponbare</strain>
    </source>
</reference>
<organism evidence="2 3">
    <name type="scientific">Oryza sativa subsp. japonica</name>
    <name type="common">Rice</name>
    <dbReference type="NCBI Taxonomy" id="39947"/>
    <lineage>
        <taxon>Eukaryota</taxon>
        <taxon>Viridiplantae</taxon>
        <taxon>Streptophyta</taxon>
        <taxon>Embryophyta</taxon>
        <taxon>Tracheophyta</taxon>
        <taxon>Spermatophyta</taxon>
        <taxon>Magnoliopsida</taxon>
        <taxon>Liliopsida</taxon>
        <taxon>Poales</taxon>
        <taxon>Poaceae</taxon>
        <taxon>BOP clade</taxon>
        <taxon>Oryzoideae</taxon>
        <taxon>Oryzeae</taxon>
        <taxon>Oryzinae</taxon>
        <taxon>Oryza</taxon>
        <taxon>Oryza sativa</taxon>
    </lineage>
</organism>
<sequence>MPWERRREGGCRLSSSAARGRGRRERIRHLLLSPHRRWRQRGGMAARAGSSDAWERRIWRRHASRGWIRHRWASRGRIRRRQASRAAWGRRRRREWIWRLLLPPHRRRQQIGGMAARAGGGDARGRWIQRQWCLSPTMTTSSATMLVAGLLGPTMASGFL</sequence>
<feature type="compositionally biased region" description="Basic and acidic residues" evidence="1">
    <location>
        <begin position="1"/>
        <end position="10"/>
    </location>
</feature>
<evidence type="ECO:0000313" key="3">
    <source>
        <dbReference type="Proteomes" id="UP000059680"/>
    </source>
</evidence>
<name>A0A0P0Y6N0_ORYSJ</name>